<accession>A0A1V4ATV5</accession>
<proteinExistence type="predicted"/>
<dbReference type="Proteomes" id="UP000189681">
    <property type="component" value="Unassembled WGS sequence"/>
</dbReference>
<sequence>MTKNKIEVRELKAGTSTYEFDYFITAKRAGFERHEPIQPNTHFTANMMTKGDFEDAYAKTDDVTMNAMRTLLISNGILTREGKLNTETARKLGWNVKPPVEVVMNE</sequence>
<dbReference type="EMBL" id="AYTS01000078">
    <property type="protein sequence ID" value="OOP56506.1"/>
    <property type="molecule type" value="Genomic_DNA"/>
</dbReference>
<evidence type="ECO:0000313" key="2">
    <source>
        <dbReference type="Proteomes" id="UP000189681"/>
    </source>
</evidence>
<protein>
    <submittedName>
        <fullName evidence="1">Uncharacterized protein</fullName>
    </submittedName>
</protein>
<reference evidence="1 2" key="1">
    <citation type="journal article" date="2017" name="Water Res.">
        <title>Discovery and metagenomic analysis of an anammox bacterial enrichment related to Candidatus "Brocadia caroliniensis" in a full-scale glycerol-fed nitritation-denitritation separate centrate treatment process.</title>
        <authorList>
            <person name="Park H."/>
            <person name="Brotto A.C."/>
            <person name="van Loosdrecht M.C."/>
            <person name="Chandran K."/>
        </authorList>
    </citation>
    <scope>NUCLEOTIDE SEQUENCE [LARGE SCALE GENOMIC DNA]</scope>
    <source>
        <strain evidence="1">26THWARD</strain>
    </source>
</reference>
<gene>
    <name evidence="1" type="ORF">AYP45_08870</name>
</gene>
<dbReference type="AlphaFoldDB" id="A0A1V4ATV5"/>
<name>A0A1V4ATV5_9BACT</name>
<comment type="caution">
    <text evidence="1">The sequence shown here is derived from an EMBL/GenBank/DDBJ whole genome shotgun (WGS) entry which is preliminary data.</text>
</comment>
<evidence type="ECO:0000313" key="1">
    <source>
        <dbReference type="EMBL" id="OOP56506.1"/>
    </source>
</evidence>
<organism evidence="1 2">
    <name type="scientific">Candidatus Brocadia carolinensis</name>
    <dbReference type="NCBI Taxonomy" id="1004156"/>
    <lineage>
        <taxon>Bacteria</taxon>
        <taxon>Pseudomonadati</taxon>
        <taxon>Planctomycetota</taxon>
        <taxon>Candidatus Brocadiia</taxon>
        <taxon>Candidatus Brocadiales</taxon>
        <taxon>Candidatus Brocadiaceae</taxon>
        <taxon>Candidatus Brocadia</taxon>
    </lineage>
</organism>